<dbReference type="Proteomes" id="UP000552700">
    <property type="component" value="Unassembled WGS sequence"/>
</dbReference>
<organism evidence="2 3">
    <name type="scientific">Sphingobium subterraneum</name>
    <dbReference type="NCBI Taxonomy" id="627688"/>
    <lineage>
        <taxon>Bacteria</taxon>
        <taxon>Pseudomonadati</taxon>
        <taxon>Pseudomonadota</taxon>
        <taxon>Alphaproteobacteria</taxon>
        <taxon>Sphingomonadales</taxon>
        <taxon>Sphingomonadaceae</taxon>
        <taxon>Sphingobium</taxon>
    </lineage>
</organism>
<dbReference type="RefSeq" id="WP_184077649.1">
    <property type="nucleotide sequence ID" value="NZ_JACIJP010000001.1"/>
</dbReference>
<dbReference type="EMBL" id="JACIJP010000001">
    <property type="protein sequence ID" value="MBB6123050.1"/>
    <property type="molecule type" value="Genomic_DNA"/>
</dbReference>
<keyword evidence="2" id="KW-0031">Aminopeptidase</keyword>
<keyword evidence="2" id="KW-0378">Hydrolase</keyword>
<evidence type="ECO:0000313" key="2">
    <source>
        <dbReference type="EMBL" id="MBB6123050.1"/>
    </source>
</evidence>
<dbReference type="AlphaFoldDB" id="A0A841IXN0"/>
<dbReference type="GO" id="GO:0004177">
    <property type="term" value="F:aminopeptidase activity"/>
    <property type="evidence" value="ECO:0007669"/>
    <property type="project" value="UniProtKB-KW"/>
</dbReference>
<dbReference type="InterPro" id="IPR036005">
    <property type="entry name" value="Creatinase/aminopeptidase-like"/>
</dbReference>
<dbReference type="PANTHER" id="PTHR46112">
    <property type="entry name" value="AMINOPEPTIDASE"/>
    <property type="match status" value="1"/>
</dbReference>
<feature type="domain" description="Peptidase M24" evidence="1">
    <location>
        <begin position="156"/>
        <end position="374"/>
    </location>
</feature>
<dbReference type="InterPro" id="IPR050659">
    <property type="entry name" value="Peptidase_M24B"/>
</dbReference>
<dbReference type="InterPro" id="IPR000994">
    <property type="entry name" value="Pept_M24"/>
</dbReference>
<dbReference type="CDD" id="cd01066">
    <property type="entry name" value="APP_MetAP"/>
    <property type="match status" value="1"/>
</dbReference>
<keyword evidence="2" id="KW-0645">Protease</keyword>
<evidence type="ECO:0000259" key="1">
    <source>
        <dbReference type="Pfam" id="PF00557"/>
    </source>
</evidence>
<reference evidence="2 3" key="1">
    <citation type="submission" date="2020-08" db="EMBL/GenBank/DDBJ databases">
        <title>Genomic Encyclopedia of Type Strains, Phase IV (KMG-IV): sequencing the most valuable type-strain genomes for metagenomic binning, comparative biology and taxonomic classification.</title>
        <authorList>
            <person name="Goeker M."/>
        </authorList>
    </citation>
    <scope>NUCLEOTIDE SEQUENCE [LARGE SCALE GENOMIC DNA]</scope>
    <source>
        <strain evidence="2 3">DSM 102255</strain>
    </source>
</reference>
<comment type="caution">
    <text evidence="2">The sequence shown here is derived from an EMBL/GenBank/DDBJ whole genome shotgun (WGS) entry which is preliminary data.</text>
</comment>
<accession>A0A841IXN0</accession>
<gene>
    <name evidence="2" type="ORF">FHS92_000757</name>
</gene>
<keyword evidence="3" id="KW-1185">Reference proteome</keyword>
<protein>
    <submittedName>
        <fullName evidence="2">Xaa-Pro aminopeptidase</fullName>
    </submittedName>
</protein>
<dbReference type="SUPFAM" id="SSF55920">
    <property type="entry name" value="Creatinase/aminopeptidase"/>
    <property type="match status" value="1"/>
</dbReference>
<dbReference type="PANTHER" id="PTHR46112:SF2">
    <property type="entry name" value="XAA-PRO AMINOPEPTIDASE P-RELATED"/>
    <property type="match status" value="1"/>
</dbReference>
<dbReference type="Pfam" id="PF00557">
    <property type="entry name" value="Peptidase_M24"/>
    <property type="match status" value="1"/>
</dbReference>
<evidence type="ECO:0000313" key="3">
    <source>
        <dbReference type="Proteomes" id="UP000552700"/>
    </source>
</evidence>
<name>A0A841IXN0_9SPHN</name>
<sequence>MLQQNIDGLIAFGERDASGTPQFSPDVYLTGERAGATVIFPLDGNPISHVWGPNSVTDHMEAVRRGEESWLNPDQFRLGLHSARLAETIRELGLAGAKIGVFGLEPSGPFYPVGWVPYGIYAGLQAELPDTTFVPVWEPFLKIMLSMSDEELQFVEHSARAGEDMCAAAIDVVRPGATEADIYAAVVAACMAHGAHNWWNIIVSGKDSIGWGPPRHQYRPGPPRTIESGDMVMLELFPSYGHYETQQQLTIAVGDVRPDTLKAAAVAIQSYEAGLTLLRPGVKFGDVVEAINRPQQDAGGWNLTPNVHTLPNVAIGEYGPAVRIDDLAEYPGIARNPSVRPQLEVGEGMVFALQPNCVIGRQRVNVGGTVVVTKAGCRELNFLAKELHHV</sequence>
<proteinExistence type="predicted"/>
<dbReference type="Gene3D" id="3.90.230.10">
    <property type="entry name" value="Creatinase/methionine aminopeptidase superfamily"/>
    <property type="match status" value="1"/>
</dbReference>